<feature type="compositionally biased region" description="Basic and acidic residues" evidence="1">
    <location>
        <begin position="74"/>
        <end position="88"/>
    </location>
</feature>
<dbReference type="EMBL" id="WWBZ02000033">
    <property type="protein sequence ID" value="KAF4306651.1"/>
    <property type="molecule type" value="Genomic_DNA"/>
</dbReference>
<accession>A0A8H4ISH1</accession>
<dbReference type="AlphaFoldDB" id="A0A8H4ISH1"/>
<evidence type="ECO:0000256" key="1">
    <source>
        <dbReference type="SAM" id="MobiDB-lite"/>
    </source>
</evidence>
<proteinExistence type="predicted"/>
<evidence type="ECO:0000313" key="2">
    <source>
        <dbReference type="EMBL" id="KAF4306651.1"/>
    </source>
</evidence>
<gene>
    <name evidence="2" type="ORF">GTA08_BOTSDO06068</name>
</gene>
<feature type="compositionally biased region" description="Low complexity" evidence="1">
    <location>
        <begin position="25"/>
        <end position="35"/>
    </location>
</feature>
<sequence length="88" mass="9550">MDAAKAGCSEDDSHLTLEVESPEANSNSNLENNLEQSHTNVTSKPPEAASEQQEDLKDDGSSDDDQIHSGNGNHDSDYDTDDHGEMFQ</sequence>
<evidence type="ECO:0000313" key="3">
    <source>
        <dbReference type="Proteomes" id="UP000572817"/>
    </source>
</evidence>
<reference evidence="2" key="1">
    <citation type="submission" date="2020-04" db="EMBL/GenBank/DDBJ databases">
        <title>Genome Assembly and Annotation of Botryosphaeria dothidea sdau 11-99, a Latent Pathogen of Apple Fruit Ring Rot in China.</title>
        <authorList>
            <person name="Yu C."/>
            <person name="Diao Y."/>
            <person name="Lu Q."/>
            <person name="Zhao J."/>
            <person name="Cui S."/>
            <person name="Peng C."/>
            <person name="He B."/>
            <person name="Liu H."/>
        </authorList>
    </citation>
    <scope>NUCLEOTIDE SEQUENCE [LARGE SCALE GENOMIC DNA]</scope>
    <source>
        <strain evidence="2">Sdau11-99</strain>
    </source>
</reference>
<comment type="caution">
    <text evidence="2">The sequence shown here is derived from an EMBL/GenBank/DDBJ whole genome shotgun (WGS) entry which is preliminary data.</text>
</comment>
<feature type="region of interest" description="Disordered" evidence="1">
    <location>
        <begin position="1"/>
        <end position="88"/>
    </location>
</feature>
<organism evidence="2 3">
    <name type="scientific">Botryosphaeria dothidea</name>
    <dbReference type="NCBI Taxonomy" id="55169"/>
    <lineage>
        <taxon>Eukaryota</taxon>
        <taxon>Fungi</taxon>
        <taxon>Dikarya</taxon>
        <taxon>Ascomycota</taxon>
        <taxon>Pezizomycotina</taxon>
        <taxon>Dothideomycetes</taxon>
        <taxon>Dothideomycetes incertae sedis</taxon>
        <taxon>Botryosphaeriales</taxon>
        <taxon>Botryosphaeriaceae</taxon>
        <taxon>Botryosphaeria</taxon>
    </lineage>
</organism>
<name>A0A8H4ISH1_9PEZI</name>
<protein>
    <submittedName>
        <fullName evidence="2">Uncharacterized protein</fullName>
    </submittedName>
</protein>
<dbReference type="Proteomes" id="UP000572817">
    <property type="component" value="Unassembled WGS sequence"/>
</dbReference>
<keyword evidence="3" id="KW-1185">Reference proteome</keyword>